<evidence type="ECO:0000256" key="3">
    <source>
        <dbReference type="ARBA" id="ARBA00022989"/>
    </source>
</evidence>
<dbReference type="PROSITE" id="PS51380">
    <property type="entry name" value="EXS"/>
    <property type="match status" value="1"/>
</dbReference>
<keyword evidence="8" id="KW-1185">Reference proteome</keyword>
<sequence length="174" mass="20630">MHSIFSYPYFCRLRQCVSDYRSGHQRAIRPLLNALKYSMSFPVAYLSFVLLHPVTDPALRILWLLFVSVSTMYSIIWDVVVDWDLGHVNSKHRMLLRSQLVFKHPHTYYIAIIINTLCRLVWLLRIACTASYSKEHWLLCMIEASSAVFIFQLVETGRRFLWLVFRMEAFHVQQ</sequence>
<dbReference type="GO" id="GO:0005737">
    <property type="term" value="C:cytoplasm"/>
    <property type="evidence" value="ECO:0007669"/>
    <property type="project" value="TreeGrafter"/>
</dbReference>
<dbReference type="EMBL" id="MTSL01000112">
    <property type="protein sequence ID" value="PJF18608.1"/>
    <property type="molecule type" value="Genomic_DNA"/>
</dbReference>
<proteinExistence type="predicted"/>
<evidence type="ECO:0000256" key="4">
    <source>
        <dbReference type="ARBA" id="ARBA00023136"/>
    </source>
</evidence>
<reference evidence="7 8" key="1">
    <citation type="submission" date="2016-10" db="EMBL/GenBank/DDBJ databases">
        <title>The genome of Paramicrosporidium saccamoebae is the missing link in understanding Cryptomycota and Microsporidia evolution.</title>
        <authorList>
            <person name="Quandt C.A."/>
            <person name="Beaudet D."/>
            <person name="Corsaro D."/>
            <person name="Michel R."/>
            <person name="Corradi N."/>
            <person name="James T."/>
        </authorList>
    </citation>
    <scope>NUCLEOTIDE SEQUENCE [LARGE SCALE GENOMIC DNA]</scope>
    <source>
        <strain evidence="7 8">KSL3</strain>
    </source>
</reference>
<keyword evidence="2 5" id="KW-0812">Transmembrane</keyword>
<dbReference type="OrthoDB" id="2159384at2759"/>
<dbReference type="PANTHER" id="PTHR10783">
    <property type="entry name" value="XENOTROPIC AND POLYTROPIC RETROVIRUS RECEPTOR 1-RELATED"/>
    <property type="match status" value="1"/>
</dbReference>
<feature type="transmembrane region" description="Helical" evidence="5">
    <location>
        <begin position="61"/>
        <end position="85"/>
    </location>
</feature>
<comment type="subcellular location">
    <subcellularLocation>
        <location evidence="1">Membrane</location>
        <topology evidence="1">Multi-pass membrane protein</topology>
    </subcellularLocation>
</comment>
<dbReference type="PANTHER" id="PTHR10783:SF46">
    <property type="entry name" value="PROTEIN ERD1 HOMOLOG 2"/>
    <property type="match status" value="1"/>
</dbReference>
<organism evidence="7 8">
    <name type="scientific">Paramicrosporidium saccamoebae</name>
    <dbReference type="NCBI Taxonomy" id="1246581"/>
    <lineage>
        <taxon>Eukaryota</taxon>
        <taxon>Fungi</taxon>
        <taxon>Fungi incertae sedis</taxon>
        <taxon>Cryptomycota</taxon>
        <taxon>Cryptomycota incertae sedis</taxon>
        <taxon>Paramicrosporidium</taxon>
    </lineage>
</organism>
<dbReference type="Pfam" id="PF03124">
    <property type="entry name" value="EXS"/>
    <property type="match status" value="1"/>
</dbReference>
<evidence type="ECO:0000313" key="8">
    <source>
        <dbReference type="Proteomes" id="UP000240830"/>
    </source>
</evidence>
<accession>A0A2H9TLF9</accession>
<dbReference type="InterPro" id="IPR004342">
    <property type="entry name" value="EXS_C"/>
</dbReference>
<dbReference type="STRING" id="1246581.A0A2H9TLF9"/>
<feature type="transmembrane region" description="Helical" evidence="5">
    <location>
        <begin position="34"/>
        <end position="55"/>
    </location>
</feature>
<evidence type="ECO:0000256" key="2">
    <source>
        <dbReference type="ARBA" id="ARBA00022692"/>
    </source>
</evidence>
<gene>
    <name evidence="7" type="ORF">PSACC_01575</name>
</gene>
<dbReference type="AlphaFoldDB" id="A0A2H9TLF9"/>
<evidence type="ECO:0000256" key="5">
    <source>
        <dbReference type="SAM" id="Phobius"/>
    </source>
</evidence>
<keyword evidence="4 5" id="KW-0472">Membrane</keyword>
<feature type="domain" description="EXS" evidence="6">
    <location>
        <begin position="1"/>
        <end position="174"/>
    </location>
</feature>
<keyword evidence="3 5" id="KW-1133">Transmembrane helix</keyword>
<evidence type="ECO:0000259" key="6">
    <source>
        <dbReference type="PROSITE" id="PS51380"/>
    </source>
</evidence>
<dbReference type="Proteomes" id="UP000240830">
    <property type="component" value="Unassembled WGS sequence"/>
</dbReference>
<feature type="transmembrane region" description="Helical" evidence="5">
    <location>
        <begin position="106"/>
        <end position="124"/>
    </location>
</feature>
<comment type="caution">
    <text evidence="7">The sequence shown here is derived from an EMBL/GenBank/DDBJ whole genome shotgun (WGS) entry which is preliminary data.</text>
</comment>
<name>A0A2H9TLF9_9FUNG</name>
<evidence type="ECO:0000313" key="7">
    <source>
        <dbReference type="EMBL" id="PJF18608.1"/>
    </source>
</evidence>
<evidence type="ECO:0000256" key="1">
    <source>
        <dbReference type="ARBA" id="ARBA00004141"/>
    </source>
</evidence>
<dbReference type="GO" id="GO:0016020">
    <property type="term" value="C:membrane"/>
    <property type="evidence" value="ECO:0007669"/>
    <property type="project" value="UniProtKB-SubCell"/>
</dbReference>
<protein>
    <recommendedName>
        <fullName evidence="6">EXS domain-containing protein</fullName>
    </recommendedName>
</protein>